<evidence type="ECO:0000313" key="3">
    <source>
        <dbReference type="EMBL" id="KAF4980975.1"/>
    </source>
</evidence>
<dbReference type="SMART" id="SM00248">
    <property type="entry name" value="ANK"/>
    <property type="match status" value="4"/>
</dbReference>
<dbReference type="InterPro" id="IPR002110">
    <property type="entry name" value="Ankyrin_rpt"/>
</dbReference>
<comment type="caution">
    <text evidence="3">The sequence shown here is derived from an EMBL/GenBank/DDBJ whole genome shotgun (WGS) entry which is preliminary data.</text>
</comment>
<evidence type="ECO:0000313" key="4">
    <source>
        <dbReference type="Proteomes" id="UP000635477"/>
    </source>
</evidence>
<dbReference type="PROSITE" id="PS50837">
    <property type="entry name" value="NACHT"/>
    <property type="match status" value="1"/>
</dbReference>
<dbReference type="Gene3D" id="3.40.50.300">
    <property type="entry name" value="P-loop containing nucleotide triphosphate hydrolases"/>
    <property type="match status" value="1"/>
</dbReference>
<keyword evidence="4" id="KW-1185">Reference proteome</keyword>
<dbReference type="Proteomes" id="UP000635477">
    <property type="component" value="Unassembled WGS sequence"/>
</dbReference>
<dbReference type="PANTHER" id="PTHR10039:SF14">
    <property type="entry name" value="NACHT DOMAIN-CONTAINING PROTEIN"/>
    <property type="match status" value="1"/>
</dbReference>
<dbReference type="PANTHER" id="PTHR10039">
    <property type="entry name" value="AMELOGENIN"/>
    <property type="match status" value="1"/>
</dbReference>
<dbReference type="SUPFAM" id="SSF48403">
    <property type="entry name" value="Ankyrin repeat"/>
    <property type="match status" value="1"/>
</dbReference>
<dbReference type="Pfam" id="PF12796">
    <property type="entry name" value="Ank_2"/>
    <property type="match status" value="1"/>
</dbReference>
<reference evidence="3" key="2">
    <citation type="submission" date="2020-05" db="EMBL/GenBank/DDBJ databases">
        <authorList>
            <person name="Kim H.-S."/>
            <person name="Proctor R.H."/>
            <person name="Brown D.W."/>
        </authorList>
    </citation>
    <scope>NUCLEOTIDE SEQUENCE</scope>
    <source>
        <strain evidence="3">NRRL 22465</strain>
    </source>
</reference>
<dbReference type="InterPro" id="IPR027417">
    <property type="entry name" value="P-loop_NTPase"/>
</dbReference>
<proteinExistence type="predicted"/>
<evidence type="ECO:0000259" key="2">
    <source>
        <dbReference type="PROSITE" id="PS50837"/>
    </source>
</evidence>
<dbReference type="InterPro" id="IPR007111">
    <property type="entry name" value="NACHT_NTPase"/>
</dbReference>
<dbReference type="SUPFAM" id="SSF52540">
    <property type="entry name" value="P-loop containing nucleoside triphosphate hydrolases"/>
    <property type="match status" value="1"/>
</dbReference>
<feature type="domain" description="NACHT" evidence="2">
    <location>
        <begin position="282"/>
        <end position="412"/>
    </location>
</feature>
<keyword evidence="1" id="KW-0677">Repeat</keyword>
<dbReference type="OrthoDB" id="21416at2759"/>
<dbReference type="Gene3D" id="1.25.40.20">
    <property type="entry name" value="Ankyrin repeat-containing domain"/>
    <property type="match status" value="1"/>
</dbReference>
<organism evidence="3 4">
    <name type="scientific">Fusarium zealandicum</name>
    <dbReference type="NCBI Taxonomy" id="1053134"/>
    <lineage>
        <taxon>Eukaryota</taxon>
        <taxon>Fungi</taxon>
        <taxon>Dikarya</taxon>
        <taxon>Ascomycota</taxon>
        <taxon>Pezizomycotina</taxon>
        <taxon>Sordariomycetes</taxon>
        <taxon>Hypocreomycetidae</taxon>
        <taxon>Hypocreales</taxon>
        <taxon>Nectriaceae</taxon>
        <taxon>Fusarium</taxon>
        <taxon>Fusarium staphyleae species complex</taxon>
    </lineage>
</organism>
<dbReference type="InterPro" id="IPR036770">
    <property type="entry name" value="Ankyrin_rpt-contain_sf"/>
</dbReference>
<sequence length="1112" mass="126297">MGGPDPESFQRALKRFTASLDPNLRQDFSKCSLRDLHSTIRDIQLKQGKDGNLRHMQRLQSFLEVMDQFSKVIEVFLNVNELVCFIWGPIKFLLTITKTYFDIFDKLLDAYSRIGEAIPGLLHYKAIFEAHSPLAAVLEDYYSDVLNFHHEALAVFTRPRWKMVFKSTWKTFETKFDPILQSLARRRELLESEKGSASLYEIQRLRADIRAMCDEQKKDANIRDDERHRMNIREIKVKLQSPDYQLNQEVSAEHTDRSNSGKWIFADSQFQSWYSSDVLGSKVLYINGIPGAGKTTLMSTVIGRLLSEKRTSNGQSSVAYFYFKHGHARTHNAFLRAFLEQLITQSAALSGELFDELSAIEGENLRGSNKLQELVKKALQTFRVSFLVLDGLDECLKEETHRTVQWLLSMVNDEPGDQILRVIFSGQRDGVLDVLLNGHSSISLETPAHVDDIRHYCAGFCERIQKKFKLPQEMHDSILTMVTEESKGSIAISSMFLYNRVVARVLDKSCPAIYEDALKLLGLIISAQRPLRWREIQAFFCIDPEQGSVDYDDRLQVSSKELCGSLVDVSRVAGDNAASEEIIRIVHPTAQRYLIEEQLINMSLEHAKLAIFCSKYLTSNPFRAGRSHEQTKSHAATGSFALLDYTAQHWYAHTQACIESHDTTEDALFNDVVESLHSFFRSYERKPSMGGHYTAEDRPKVIEAYKNLAEDARERNTHLRIELRTSLIRQTIEGLYREESHEQGGAFLDLCGPKLLLKCPKSWCTFFTGSFETVDERDSHLQRHDRSFICSVENCFASKLGFESHSALQKHQNNWHTKSCDVVQFPQRKLAKSKALSSAAKSGDLETAKSILESEEFGLLADRFRRINTAMDYAVSQGHLHICSYLLSKGAEFNNPISRTAGPNGFGQGKWTAFEVASARGYLDVVKLFLSSQPRPLARLGFFEACIRGQYDTARAIFEVDGCDKSDRRKALEYSIRAGNLDLVKFLIEHGFGEYLDDNVVKSMLRCAYNRDHDDILELILSARSFDVSVPTLKLAIHNNRVTAAKMISCSPNFTAIDFDLSFAASLARTQGYEELAVLIEQLRPAIETSPKHSHLQGSPLSDFDFDSFIHS</sequence>
<dbReference type="Pfam" id="PF24883">
    <property type="entry name" value="NPHP3_N"/>
    <property type="match status" value="1"/>
</dbReference>
<protein>
    <recommendedName>
        <fullName evidence="2">NACHT domain-containing protein</fullName>
    </recommendedName>
</protein>
<reference evidence="3" key="1">
    <citation type="journal article" date="2020" name="BMC Genomics">
        <title>Correction to: Identification and distribution of gene clusters required for synthesis of sphingolipid metabolism inhibitors in diverse species of the filamentous fungus Fusarium.</title>
        <authorList>
            <person name="Kim H.S."/>
            <person name="Lohmar J.M."/>
            <person name="Busman M."/>
            <person name="Brown D.W."/>
            <person name="Naumann T.A."/>
            <person name="Divon H.H."/>
            <person name="Lysoe E."/>
            <person name="Uhlig S."/>
            <person name="Proctor R.H."/>
        </authorList>
    </citation>
    <scope>NUCLEOTIDE SEQUENCE</scope>
    <source>
        <strain evidence="3">NRRL 22465</strain>
    </source>
</reference>
<dbReference type="InterPro" id="IPR056884">
    <property type="entry name" value="NPHP3-like_N"/>
</dbReference>
<dbReference type="EMBL" id="JABEYC010000191">
    <property type="protein sequence ID" value="KAF4980975.1"/>
    <property type="molecule type" value="Genomic_DNA"/>
</dbReference>
<name>A0A8H4XMR5_9HYPO</name>
<accession>A0A8H4XMR5</accession>
<dbReference type="InterPro" id="IPR056125">
    <property type="entry name" value="DUF7708"/>
</dbReference>
<dbReference type="Pfam" id="PF24809">
    <property type="entry name" value="DUF7708"/>
    <property type="match status" value="1"/>
</dbReference>
<evidence type="ECO:0000256" key="1">
    <source>
        <dbReference type="ARBA" id="ARBA00022737"/>
    </source>
</evidence>
<dbReference type="AlphaFoldDB" id="A0A8H4XMR5"/>
<gene>
    <name evidence="3" type="ORF">FZEAL_3132</name>
</gene>